<dbReference type="AlphaFoldDB" id="A0A6N8DT06"/>
<reference evidence="1 2" key="1">
    <citation type="submission" date="2019-11" db="EMBL/GenBank/DDBJ databases">
        <title>Whole-genome sequence of a Rhodoblastus acidophilus DSM 142.</title>
        <authorList>
            <person name="Kyndt J.A."/>
            <person name="Meyer T.E."/>
        </authorList>
    </citation>
    <scope>NUCLEOTIDE SEQUENCE [LARGE SCALE GENOMIC DNA]</scope>
    <source>
        <strain evidence="1 2">DSM 142</strain>
    </source>
</reference>
<protein>
    <recommendedName>
        <fullName evidence="3">CHAT domain-containing protein</fullName>
    </recommendedName>
</protein>
<name>A0A6N8DT06_RHOAC</name>
<dbReference type="OrthoDB" id="8753706at2"/>
<accession>A0A6N8DT06</accession>
<evidence type="ECO:0000313" key="1">
    <source>
        <dbReference type="EMBL" id="MTV32956.1"/>
    </source>
</evidence>
<dbReference type="RefSeq" id="WP_155447635.1">
    <property type="nucleotide sequence ID" value="NZ_JAOQNR010000023.1"/>
</dbReference>
<dbReference type="EMBL" id="WNKS01000024">
    <property type="protein sequence ID" value="MTV32956.1"/>
    <property type="molecule type" value="Genomic_DNA"/>
</dbReference>
<evidence type="ECO:0000313" key="2">
    <source>
        <dbReference type="Proteomes" id="UP000439113"/>
    </source>
</evidence>
<sequence>MRTDLAVIESRWERETNKPVKPIFDLITQGLLNNEFDAIPYERFISKSGLAEAIDYFNSNKNILTIYIGWHGDERRLCVGEYEKMDAKSLLEVIKMRRFEDRENPIKGMFVGSCYFGRKANAKILLGFDSPLTWFAGYRDEVDWGLSSLLDGFFMMEYVNIRLRNVIQKYKTRNTLIYVCKSIRKHNSGLISNLKFSVYLKLKNAEQEIVDLMEISDEELDSLGYYKGD</sequence>
<organism evidence="1 2">
    <name type="scientific">Rhodoblastus acidophilus</name>
    <name type="common">Rhodopseudomonas acidophila</name>
    <dbReference type="NCBI Taxonomy" id="1074"/>
    <lineage>
        <taxon>Bacteria</taxon>
        <taxon>Pseudomonadati</taxon>
        <taxon>Pseudomonadota</taxon>
        <taxon>Alphaproteobacteria</taxon>
        <taxon>Hyphomicrobiales</taxon>
        <taxon>Rhodoblastaceae</taxon>
        <taxon>Rhodoblastus</taxon>
    </lineage>
</organism>
<comment type="caution">
    <text evidence="1">The sequence shown here is derived from an EMBL/GenBank/DDBJ whole genome shotgun (WGS) entry which is preliminary data.</text>
</comment>
<evidence type="ECO:0008006" key="3">
    <source>
        <dbReference type="Google" id="ProtNLM"/>
    </source>
</evidence>
<dbReference type="Proteomes" id="UP000439113">
    <property type="component" value="Unassembled WGS sequence"/>
</dbReference>
<gene>
    <name evidence="1" type="ORF">GJ654_18405</name>
</gene>
<proteinExistence type="predicted"/>